<evidence type="ECO:0000256" key="3">
    <source>
        <dbReference type="ARBA" id="ARBA00022536"/>
    </source>
</evidence>
<evidence type="ECO:0000256" key="15">
    <source>
        <dbReference type="PROSITE-ProRule" id="PRU10141"/>
    </source>
</evidence>
<dbReference type="Gene3D" id="2.10.25.10">
    <property type="entry name" value="Laminin"/>
    <property type="match status" value="2"/>
</dbReference>
<keyword evidence="8 15" id="KW-0547">Nucleotide-binding</keyword>
<dbReference type="GO" id="GO:0005509">
    <property type="term" value="F:calcium ion binding"/>
    <property type="evidence" value="ECO:0007669"/>
    <property type="project" value="InterPro"/>
</dbReference>
<evidence type="ECO:0000256" key="5">
    <source>
        <dbReference type="ARBA" id="ARBA00022692"/>
    </source>
</evidence>
<keyword evidence="10 15" id="KW-0067">ATP-binding</keyword>
<dbReference type="PANTHER" id="PTHR27005:SF283">
    <property type="entry name" value="OS02G0633066 PROTEIN"/>
    <property type="match status" value="1"/>
</dbReference>
<dbReference type="RefSeq" id="XP_019709481.1">
    <property type="nucleotide sequence ID" value="XM_019853922.2"/>
</dbReference>
<dbReference type="SMART" id="SM00179">
    <property type="entry name" value="EGF_CA"/>
    <property type="match status" value="1"/>
</dbReference>
<dbReference type="InParanoid" id="A0A6J0PPL0"/>
<evidence type="ECO:0000256" key="2">
    <source>
        <dbReference type="ARBA" id="ARBA00022527"/>
    </source>
</evidence>
<keyword evidence="13" id="KW-1015">Disulfide bond</keyword>
<dbReference type="InterPro" id="IPR045274">
    <property type="entry name" value="WAK-like"/>
</dbReference>
<evidence type="ECO:0000256" key="7">
    <source>
        <dbReference type="ARBA" id="ARBA00022737"/>
    </source>
</evidence>
<dbReference type="PROSITE" id="PS00107">
    <property type="entry name" value="PROTEIN_KINASE_ATP"/>
    <property type="match status" value="1"/>
</dbReference>
<dbReference type="Gene3D" id="3.30.200.20">
    <property type="entry name" value="Phosphorylase Kinase, domain 1"/>
    <property type="match status" value="1"/>
</dbReference>
<dbReference type="PROSITE" id="PS00010">
    <property type="entry name" value="ASX_HYDROXYL"/>
    <property type="match status" value="1"/>
</dbReference>
<dbReference type="PROSITE" id="PS01187">
    <property type="entry name" value="EGF_CA"/>
    <property type="match status" value="1"/>
</dbReference>
<evidence type="ECO:0000256" key="17">
    <source>
        <dbReference type="SAM" id="SignalP"/>
    </source>
</evidence>
<proteinExistence type="predicted"/>
<reference evidence="20" key="1">
    <citation type="submission" date="2025-08" db="UniProtKB">
        <authorList>
            <consortium name="RefSeq"/>
        </authorList>
    </citation>
    <scope>IDENTIFICATION</scope>
</reference>
<keyword evidence="2" id="KW-0723">Serine/threonine-protein kinase</keyword>
<dbReference type="InterPro" id="IPR009030">
    <property type="entry name" value="Growth_fac_rcpt_cys_sf"/>
</dbReference>
<dbReference type="FunFam" id="2.10.25.10:FF:000355">
    <property type="entry name" value="Wall-associated receptor kinase 3"/>
    <property type="match status" value="1"/>
</dbReference>
<dbReference type="InterPro" id="IPR025287">
    <property type="entry name" value="WAK_GUB"/>
</dbReference>
<organism evidence="19 20">
    <name type="scientific">Elaeis guineensis var. tenera</name>
    <name type="common">Oil palm</name>
    <dbReference type="NCBI Taxonomy" id="51953"/>
    <lineage>
        <taxon>Eukaryota</taxon>
        <taxon>Viridiplantae</taxon>
        <taxon>Streptophyta</taxon>
        <taxon>Embryophyta</taxon>
        <taxon>Tracheophyta</taxon>
        <taxon>Spermatophyta</taxon>
        <taxon>Magnoliopsida</taxon>
        <taxon>Liliopsida</taxon>
        <taxon>Arecaceae</taxon>
        <taxon>Arecoideae</taxon>
        <taxon>Cocoseae</taxon>
        <taxon>Elaeidinae</taxon>
        <taxon>Elaeis</taxon>
    </lineage>
</organism>
<evidence type="ECO:0000256" key="13">
    <source>
        <dbReference type="ARBA" id="ARBA00023157"/>
    </source>
</evidence>
<dbReference type="GO" id="GO:0007166">
    <property type="term" value="P:cell surface receptor signaling pathway"/>
    <property type="evidence" value="ECO:0007669"/>
    <property type="project" value="InterPro"/>
</dbReference>
<evidence type="ECO:0000256" key="8">
    <source>
        <dbReference type="ARBA" id="ARBA00022741"/>
    </source>
</evidence>
<evidence type="ECO:0000259" key="18">
    <source>
        <dbReference type="PROSITE" id="PS50011"/>
    </source>
</evidence>
<dbReference type="SUPFAM" id="SSF56112">
    <property type="entry name" value="Protein kinase-like (PK-like)"/>
    <property type="match status" value="1"/>
</dbReference>
<dbReference type="InterPro" id="IPR000152">
    <property type="entry name" value="EGF-type_Asp/Asn_hydroxyl_site"/>
</dbReference>
<dbReference type="FunFam" id="3.30.200.20:FF:000043">
    <property type="entry name" value="Wall-associated receptor kinase 2"/>
    <property type="match status" value="1"/>
</dbReference>
<dbReference type="KEGG" id="egu:105054854"/>
<dbReference type="AlphaFoldDB" id="A0A6J0PPL0"/>
<dbReference type="InterPro" id="IPR001881">
    <property type="entry name" value="EGF-like_Ca-bd_dom"/>
</dbReference>
<dbReference type="InterPro" id="IPR011009">
    <property type="entry name" value="Kinase-like_dom_sf"/>
</dbReference>
<keyword evidence="5 16" id="KW-0812">Transmembrane</keyword>
<keyword evidence="6 17" id="KW-0732">Signal</keyword>
<dbReference type="Gene3D" id="1.10.510.10">
    <property type="entry name" value="Transferase(Phosphotransferase) domain 1"/>
    <property type="match status" value="1"/>
</dbReference>
<dbReference type="GO" id="GO:0005524">
    <property type="term" value="F:ATP binding"/>
    <property type="evidence" value="ECO:0007669"/>
    <property type="project" value="UniProtKB-UniRule"/>
</dbReference>
<dbReference type="InterPro" id="IPR000742">
    <property type="entry name" value="EGF"/>
</dbReference>
<dbReference type="SMART" id="SM00181">
    <property type="entry name" value="EGF"/>
    <property type="match status" value="2"/>
</dbReference>
<feature type="binding site" evidence="15">
    <location>
        <position position="453"/>
    </location>
    <ligand>
        <name>ATP</name>
        <dbReference type="ChEBI" id="CHEBI:30616"/>
    </ligand>
</feature>
<feature type="transmembrane region" description="Helical" evidence="16">
    <location>
        <begin position="350"/>
        <end position="375"/>
    </location>
</feature>
<dbReference type="Pfam" id="PF13947">
    <property type="entry name" value="GUB_WAK_bind"/>
    <property type="match status" value="1"/>
</dbReference>
<keyword evidence="4" id="KW-0808">Transferase</keyword>
<feature type="domain" description="Protein kinase" evidence="18">
    <location>
        <begin position="425"/>
        <end position="708"/>
    </location>
</feature>
<dbReference type="GO" id="GO:0005886">
    <property type="term" value="C:plasma membrane"/>
    <property type="evidence" value="ECO:0007669"/>
    <property type="project" value="TreeGrafter"/>
</dbReference>
<evidence type="ECO:0000313" key="19">
    <source>
        <dbReference type="Proteomes" id="UP000504607"/>
    </source>
</evidence>
<evidence type="ECO:0000256" key="14">
    <source>
        <dbReference type="ARBA" id="ARBA00023180"/>
    </source>
</evidence>
<evidence type="ECO:0000313" key="20">
    <source>
        <dbReference type="RefSeq" id="XP_019709481.1"/>
    </source>
</evidence>
<dbReference type="Proteomes" id="UP000504607">
    <property type="component" value="Chromosome 12"/>
</dbReference>
<evidence type="ECO:0000256" key="4">
    <source>
        <dbReference type="ARBA" id="ARBA00022679"/>
    </source>
</evidence>
<keyword evidence="9" id="KW-0418">Kinase</keyword>
<dbReference type="InterPro" id="IPR000719">
    <property type="entry name" value="Prot_kinase_dom"/>
</dbReference>
<dbReference type="GO" id="GO:0030247">
    <property type="term" value="F:polysaccharide binding"/>
    <property type="evidence" value="ECO:0007669"/>
    <property type="project" value="InterPro"/>
</dbReference>
<dbReference type="InterPro" id="IPR008271">
    <property type="entry name" value="Ser/Thr_kinase_AS"/>
</dbReference>
<keyword evidence="19" id="KW-1185">Reference proteome</keyword>
<dbReference type="SMART" id="SM00220">
    <property type="entry name" value="S_TKc"/>
    <property type="match status" value="1"/>
</dbReference>
<evidence type="ECO:0000256" key="10">
    <source>
        <dbReference type="ARBA" id="ARBA00022840"/>
    </source>
</evidence>
<gene>
    <name evidence="20" type="primary">LOC105054854</name>
</gene>
<dbReference type="PANTHER" id="PTHR27005">
    <property type="entry name" value="WALL-ASSOCIATED RECEPTOR KINASE-LIKE 21"/>
    <property type="match status" value="1"/>
</dbReference>
<dbReference type="SUPFAM" id="SSF57184">
    <property type="entry name" value="Growth factor receptor domain"/>
    <property type="match status" value="1"/>
</dbReference>
<evidence type="ECO:0000256" key="6">
    <source>
        <dbReference type="ARBA" id="ARBA00022729"/>
    </source>
</evidence>
<keyword evidence="3" id="KW-0245">EGF-like domain</keyword>
<feature type="signal peptide" evidence="17">
    <location>
        <begin position="1"/>
        <end position="33"/>
    </location>
</feature>
<dbReference type="InterPro" id="IPR017441">
    <property type="entry name" value="Protein_kinase_ATP_BS"/>
</dbReference>
<evidence type="ECO:0000256" key="9">
    <source>
        <dbReference type="ARBA" id="ARBA00022777"/>
    </source>
</evidence>
<dbReference type="GeneID" id="105054854"/>
<protein>
    <submittedName>
        <fullName evidence="20">Wall-associated receptor kinase-like 16</fullName>
    </submittedName>
</protein>
<keyword evidence="11 16" id="KW-1133">Transmembrane helix</keyword>
<dbReference type="FunFam" id="1.10.510.10:FF:000084">
    <property type="entry name" value="Wall-associated receptor kinase 2"/>
    <property type="match status" value="1"/>
</dbReference>
<dbReference type="Pfam" id="PF00069">
    <property type="entry name" value="Pkinase"/>
    <property type="match status" value="1"/>
</dbReference>
<evidence type="ECO:0000256" key="12">
    <source>
        <dbReference type="ARBA" id="ARBA00023136"/>
    </source>
</evidence>
<sequence>MQSFSNSGMASIPVLLLQLHLLLLLGAAAVASANTSLPGCVDKCGDITIPYPFGIGPKCFMEGFEVTCNNSKPFLGGNVELIDVVLPQGLAHVYWYISWVCYNNSNNNFTGNTARLMDLKGTPFKFSDTRNKFTTIGCNTLAYILSSNGQSYASGCLATCSDISSIINGSCNGMGCCQTSIPKGFVYYNSVIDPRLNISSVYQVYPCSYSFLADETWYQFMASDIISFDFYKRNKNGVPVALDWAVGGTSCEKAKLNTTSYLCLSDHSKCTDSPNGPGYYCSCSVGYEGNPYLPNGCQDINECGLPEQYPCYGTCLNSLGSYTCNCPEGTHGNALIEAGCIRDKSVLGTIILTAGGVGVGILLLLGSSALIWSKLKERNVKKRKKKFFCKNRGLLLQQLVSSDESLVERMKIFKLEELEKATNNFDSTRVVGKGGHGTVYKGILSDQRVVAIKRSKIANQTELDQFINEMVILSQINHRNVVKLFGCCLESKVPLLVYEFISGGTLYNHLHDSQHLPPLSLQDRLRIAAEIASALSYLHSAASISIYHRDVKSSNILLDESYTAKISDFGASRSIPLNRTCVTTAIQGTYGYLDPEYYQTGQLTEKSDVYSFGVILLELLTGKDPISYSRHKDGTLALEFICSLRENHLSDILDPHIFQEGGEEEIETVASLTELCLRLKGEERPTMREVEQKLETMRRFRRSKHDFNVLQNGGMTAGLLGKIPIKGNASDSTRQYSVEKEFLLSLVEEPR</sequence>
<keyword evidence="14" id="KW-0325">Glycoprotein</keyword>
<dbReference type="OrthoDB" id="4062651at2759"/>
<dbReference type="InterPro" id="IPR018097">
    <property type="entry name" value="EGF_Ca-bd_CS"/>
</dbReference>
<dbReference type="CDD" id="cd00054">
    <property type="entry name" value="EGF_CA"/>
    <property type="match status" value="1"/>
</dbReference>
<dbReference type="GO" id="GO:0004674">
    <property type="term" value="F:protein serine/threonine kinase activity"/>
    <property type="evidence" value="ECO:0007669"/>
    <property type="project" value="UniProtKB-KW"/>
</dbReference>
<evidence type="ECO:0000256" key="1">
    <source>
        <dbReference type="ARBA" id="ARBA00004479"/>
    </source>
</evidence>
<keyword evidence="12 16" id="KW-0472">Membrane</keyword>
<evidence type="ECO:0000256" key="11">
    <source>
        <dbReference type="ARBA" id="ARBA00022989"/>
    </source>
</evidence>
<accession>A0A6J0PPL0</accession>
<dbReference type="CDD" id="cd14066">
    <property type="entry name" value="STKc_IRAK"/>
    <property type="match status" value="1"/>
</dbReference>
<evidence type="ECO:0000256" key="16">
    <source>
        <dbReference type="SAM" id="Phobius"/>
    </source>
</evidence>
<dbReference type="PROSITE" id="PS50011">
    <property type="entry name" value="PROTEIN_KINASE_DOM"/>
    <property type="match status" value="1"/>
</dbReference>
<comment type="subcellular location">
    <subcellularLocation>
        <location evidence="1">Membrane</location>
        <topology evidence="1">Single-pass type I membrane protein</topology>
    </subcellularLocation>
</comment>
<dbReference type="PROSITE" id="PS00108">
    <property type="entry name" value="PROTEIN_KINASE_ST"/>
    <property type="match status" value="1"/>
</dbReference>
<name>A0A6J0PPL0_ELAGV</name>
<keyword evidence="7" id="KW-0677">Repeat</keyword>
<feature type="chain" id="PRO_5026751753" evidence="17">
    <location>
        <begin position="34"/>
        <end position="751"/>
    </location>
</feature>
<dbReference type="FunCoup" id="A0A6J0PPL0">
    <property type="interactions" value="191"/>
</dbReference>